<dbReference type="EMBL" id="KV878212">
    <property type="protein sequence ID" value="OJJ35698.1"/>
    <property type="molecule type" value="Genomic_DNA"/>
</dbReference>
<dbReference type="VEuPathDB" id="FungiDB:ASPWEDRAFT_521360"/>
<gene>
    <name evidence="2" type="ORF">ASPWEDRAFT_521360</name>
</gene>
<dbReference type="Proteomes" id="UP000184383">
    <property type="component" value="Unassembled WGS sequence"/>
</dbReference>
<keyword evidence="1" id="KW-1133">Transmembrane helix</keyword>
<organism evidence="2 3">
    <name type="scientific">Aspergillus wentii DTO 134E9</name>
    <dbReference type="NCBI Taxonomy" id="1073089"/>
    <lineage>
        <taxon>Eukaryota</taxon>
        <taxon>Fungi</taxon>
        <taxon>Dikarya</taxon>
        <taxon>Ascomycota</taxon>
        <taxon>Pezizomycotina</taxon>
        <taxon>Eurotiomycetes</taxon>
        <taxon>Eurotiomycetidae</taxon>
        <taxon>Eurotiales</taxon>
        <taxon>Aspergillaceae</taxon>
        <taxon>Aspergillus</taxon>
        <taxon>Aspergillus subgen. Cremei</taxon>
    </lineage>
</organism>
<evidence type="ECO:0000313" key="2">
    <source>
        <dbReference type="EMBL" id="OJJ35698.1"/>
    </source>
</evidence>
<keyword evidence="3" id="KW-1185">Reference proteome</keyword>
<proteinExistence type="predicted"/>
<dbReference type="AlphaFoldDB" id="A0A1L9RLI1"/>
<keyword evidence="1" id="KW-0472">Membrane</keyword>
<feature type="transmembrane region" description="Helical" evidence="1">
    <location>
        <begin position="50"/>
        <end position="70"/>
    </location>
</feature>
<keyword evidence="1" id="KW-0812">Transmembrane</keyword>
<feature type="transmembrane region" description="Helical" evidence="1">
    <location>
        <begin position="17"/>
        <end position="38"/>
    </location>
</feature>
<protein>
    <submittedName>
        <fullName evidence="2">Uncharacterized protein</fullName>
    </submittedName>
</protein>
<reference evidence="3" key="1">
    <citation type="journal article" date="2017" name="Genome Biol.">
        <title>Comparative genomics reveals high biological diversity and specific adaptations in the industrially and medically important fungal genus Aspergillus.</title>
        <authorList>
            <person name="de Vries R.P."/>
            <person name="Riley R."/>
            <person name="Wiebenga A."/>
            <person name="Aguilar-Osorio G."/>
            <person name="Amillis S."/>
            <person name="Uchima C.A."/>
            <person name="Anderluh G."/>
            <person name="Asadollahi M."/>
            <person name="Askin M."/>
            <person name="Barry K."/>
            <person name="Battaglia E."/>
            <person name="Bayram O."/>
            <person name="Benocci T."/>
            <person name="Braus-Stromeyer S.A."/>
            <person name="Caldana C."/>
            <person name="Canovas D."/>
            <person name="Cerqueira G.C."/>
            <person name="Chen F."/>
            <person name="Chen W."/>
            <person name="Choi C."/>
            <person name="Clum A."/>
            <person name="Dos Santos R.A."/>
            <person name="Damasio A.R."/>
            <person name="Diallinas G."/>
            <person name="Emri T."/>
            <person name="Fekete E."/>
            <person name="Flipphi M."/>
            <person name="Freyberg S."/>
            <person name="Gallo A."/>
            <person name="Gournas C."/>
            <person name="Habgood R."/>
            <person name="Hainaut M."/>
            <person name="Harispe M.L."/>
            <person name="Henrissat B."/>
            <person name="Hilden K.S."/>
            <person name="Hope R."/>
            <person name="Hossain A."/>
            <person name="Karabika E."/>
            <person name="Karaffa L."/>
            <person name="Karanyi Z."/>
            <person name="Krasevec N."/>
            <person name="Kuo A."/>
            <person name="Kusch H."/>
            <person name="LaButti K."/>
            <person name="Lagendijk E.L."/>
            <person name="Lapidus A."/>
            <person name="Levasseur A."/>
            <person name="Lindquist E."/>
            <person name="Lipzen A."/>
            <person name="Logrieco A.F."/>
            <person name="MacCabe A."/>
            <person name="Maekelae M.R."/>
            <person name="Malavazi I."/>
            <person name="Melin P."/>
            <person name="Meyer V."/>
            <person name="Mielnichuk N."/>
            <person name="Miskei M."/>
            <person name="Molnar A.P."/>
            <person name="Mule G."/>
            <person name="Ngan C.Y."/>
            <person name="Orejas M."/>
            <person name="Orosz E."/>
            <person name="Ouedraogo J.P."/>
            <person name="Overkamp K.M."/>
            <person name="Park H.-S."/>
            <person name="Perrone G."/>
            <person name="Piumi F."/>
            <person name="Punt P.J."/>
            <person name="Ram A.F."/>
            <person name="Ramon A."/>
            <person name="Rauscher S."/>
            <person name="Record E."/>
            <person name="Riano-Pachon D.M."/>
            <person name="Robert V."/>
            <person name="Roehrig J."/>
            <person name="Ruller R."/>
            <person name="Salamov A."/>
            <person name="Salih N.S."/>
            <person name="Samson R.A."/>
            <person name="Sandor E."/>
            <person name="Sanguinetti M."/>
            <person name="Schuetze T."/>
            <person name="Sepcic K."/>
            <person name="Shelest E."/>
            <person name="Sherlock G."/>
            <person name="Sophianopoulou V."/>
            <person name="Squina F.M."/>
            <person name="Sun H."/>
            <person name="Susca A."/>
            <person name="Todd R.B."/>
            <person name="Tsang A."/>
            <person name="Unkles S.E."/>
            <person name="van de Wiele N."/>
            <person name="van Rossen-Uffink D."/>
            <person name="Oliveira J.V."/>
            <person name="Vesth T.C."/>
            <person name="Visser J."/>
            <person name="Yu J.-H."/>
            <person name="Zhou M."/>
            <person name="Andersen M.R."/>
            <person name="Archer D.B."/>
            <person name="Baker S.E."/>
            <person name="Benoit I."/>
            <person name="Brakhage A.A."/>
            <person name="Braus G.H."/>
            <person name="Fischer R."/>
            <person name="Frisvad J.C."/>
            <person name="Goldman G.H."/>
            <person name="Houbraken J."/>
            <person name="Oakley B."/>
            <person name="Pocsi I."/>
            <person name="Scazzocchio C."/>
            <person name="Seiboth B."/>
            <person name="vanKuyk P.A."/>
            <person name="Wortman J."/>
            <person name="Dyer P.S."/>
            <person name="Grigoriev I.V."/>
        </authorList>
    </citation>
    <scope>NUCLEOTIDE SEQUENCE [LARGE SCALE GENOMIC DNA]</scope>
    <source>
        <strain evidence="3">DTO 134E9</strain>
    </source>
</reference>
<evidence type="ECO:0000313" key="3">
    <source>
        <dbReference type="Proteomes" id="UP000184383"/>
    </source>
</evidence>
<accession>A0A1L9RLI1</accession>
<dbReference type="GeneID" id="63753559"/>
<name>A0A1L9RLI1_ASPWE</name>
<dbReference type="RefSeq" id="XP_040689374.1">
    <property type="nucleotide sequence ID" value="XM_040837711.1"/>
</dbReference>
<sequence length="71" mass="8322">MVHEYNESRNAYKGHELRLQICGSTLSALFSLFHIFLLDGIQKKFRIVHVLWLLSVHIMDLLISSPFLFFS</sequence>
<evidence type="ECO:0000256" key="1">
    <source>
        <dbReference type="SAM" id="Phobius"/>
    </source>
</evidence>